<evidence type="ECO:0000256" key="4">
    <source>
        <dbReference type="ARBA" id="ARBA00022857"/>
    </source>
</evidence>
<comment type="cofactor">
    <cofactor evidence="1">
        <name>FMN</name>
        <dbReference type="ChEBI" id="CHEBI:58210"/>
    </cofactor>
</comment>
<comment type="caution">
    <text evidence="7">The sequence shown here is derived from an EMBL/GenBank/DDBJ whole genome shotgun (WGS) entry which is preliminary data.</text>
</comment>
<keyword evidence="5" id="KW-0560">Oxidoreductase</keyword>
<sequence>MVPVVVDNIAAKGISYYTPAQDPPAGTELEDVSTKLFSPLTIRGMQCANRLFLSPLCQYSAKDGYANDWHFAHLGGIIQRGPGLAIAEATAVQAIGRTTPQDLGLWEDGQVEPFKRITEFAHGQSQKIAFQLAHAGRKASGVAPWLSGNAVAVKEMGGWPDEIVGPSAIPQEEGYPVPRALSLDEIRQLKIDFAEATKRAIRANFDAIEVHAAHGYLLHQFMSPIANQRNDQYGGNFENRTRLLLEVVDIVREAMPENMPLFVRISATDWFEFGLQDEFPESWTVAQSVRLAPLLADRGVDLIDVTSGGIHKRSAIAIKSGPAYQVKFAEEVKKAVGDRILVSAVGGIKSGLLAEATLQQSGLDAVLAGRWFQKNPGLVGAFAEELGVKVKMAHQIEWGLRGRAGKKKT</sequence>
<organism evidence="7 8">
    <name type="scientific">Thyridium curvatum</name>
    <dbReference type="NCBI Taxonomy" id="1093900"/>
    <lineage>
        <taxon>Eukaryota</taxon>
        <taxon>Fungi</taxon>
        <taxon>Dikarya</taxon>
        <taxon>Ascomycota</taxon>
        <taxon>Pezizomycotina</taxon>
        <taxon>Sordariomycetes</taxon>
        <taxon>Sordariomycetidae</taxon>
        <taxon>Thyridiales</taxon>
        <taxon>Thyridiaceae</taxon>
        <taxon>Thyridium</taxon>
    </lineage>
</organism>
<dbReference type="Pfam" id="PF00724">
    <property type="entry name" value="Oxidored_FMN"/>
    <property type="match status" value="1"/>
</dbReference>
<accession>A0A507B427</accession>
<dbReference type="Proteomes" id="UP000319257">
    <property type="component" value="Unassembled WGS sequence"/>
</dbReference>
<dbReference type="SUPFAM" id="SSF51395">
    <property type="entry name" value="FMN-linked oxidoreductases"/>
    <property type="match status" value="1"/>
</dbReference>
<evidence type="ECO:0000259" key="6">
    <source>
        <dbReference type="Pfam" id="PF00724"/>
    </source>
</evidence>
<keyword evidence="4" id="KW-0521">NADP</keyword>
<keyword evidence="8" id="KW-1185">Reference proteome</keyword>
<evidence type="ECO:0000256" key="5">
    <source>
        <dbReference type="ARBA" id="ARBA00023002"/>
    </source>
</evidence>
<dbReference type="RefSeq" id="XP_030993522.1">
    <property type="nucleotide sequence ID" value="XM_031142304.1"/>
</dbReference>
<evidence type="ECO:0000313" key="7">
    <source>
        <dbReference type="EMBL" id="TPX11811.1"/>
    </source>
</evidence>
<evidence type="ECO:0000256" key="1">
    <source>
        <dbReference type="ARBA" id="ARBA00001917"/>
    </source>
</evidence>
<protein>
    <recommendedName>
        <fullName evidence="6">NADH:flavin oxidoreductase/NADH oxidase N-terminal domain-containing protein</fullName>
    </recommendedName>
</protein>
<evidence type="ECO:0000313" key="8">
    <source>
        <dbReference type="Proteomes" id="UP000319257"/>
    </source>
</evidence>
<evidence type="ECO:0000256" key="3">
    <source>
        <dbReference type="ARBA" id="ARBA00022643"/>
    </source>
</evidence>
<dbReference type="PANTHER" id="PTHR43303">
    <property type="entry name" value="NADPH DEHYDROGENASE C23G7.10C-RELATED"/>
    <property type="match status" value="1"/>
</dbReference>
<dbReference type="GO" id="GO:0010181">
    <property type="term" value="F:FMN binding"/>
    <property type="evidence" value="ECO:0007669"/>
    <property type="project" value="InterPro"/>
</dbReference>
<feature type="domain" description="NADH:flavin oxidoreductase/NADH oxidase N-terminal" evidence="6">
    <location>
        <begin position="35"/>
        <end position="382"/>
    </location>
</feature>
<keyword evidence="2" id="KW-0285">Flavoprotein</keyword>
<dbReference type="EMBL" id="SKBQ01000046">
    <property type="protein sequence ID" value="TPX11811.1"/>
    <property type="molecule type" value="Genomic_DNA"/>
</dbReference>
<reference evidence="7 8" key="1">
    <citation type="submission" date="2019-06" db="EMBL/GenBank/DDBJ databases">
        <title>Draft genome sequence of the filamentous fungus Phialemoniopsis curvata isolated from diesel fuel.</title>
        <authorList>
            <person name="Varaljay V.A."/>
            <person name="Lyon W.J."/>
            <person name="Crouch A.L."/>
            <person name="Drake C.E."/>
            <person name="Hollomon J.M."/>
            <person name="Nadeau L.J."/>
            <person name="Nunn H.S."/>
            <person name="Stevenson B.S."/>
            <person name="Bojanowski C.L."/>
            <person name="Crookes-Goodson W.J."/>
        </authorList>
    </citation>
    <scope>NUCLEOTIDE SEQUENCE [LARGE SCALE GENOMIC DNA]</scope>
    <source>
        <strain evidence="7 8">D216</strain>
    </source>
</reference>
<keyword evidence="3" id="KW-0288">FMN</keyword>
<dbReference type="InterPro" id="IPR044152">
    <property type="entry name" value="YqjM-like"/>
</dbReference>
<dbReference type="GO" id="GO:0003959">
    <property type="term" value="F:NADPH dehydrogenase activity"/>
    <property type="evidence" value="ECO:0007669"/>
    <property type="project" value="InterPro"/>
</dbReference>
<dbReference type="InterPro" id="IPR001155">
    <property type="entry name" value="OxRdtase_FMN_N"/>
</dbReference>
<dbReference type="InterPro" id="IPR013785">
    <property type="entry name" value="Aldolase_TIM"/>
</dbReference>
<dbReference type="GO" id="GO:0050661">
    <property type="term" value="F:NADP binding"/>
    <property type="evidence" value="ECO:0007669"/>
    <property type="project" value="InterPro"/>
</dbReference>
<dbReference type="GeneID" id="41974995"/>
<dbReference type="AlphaFoldDB" id="A0A507B427"/>
<dbReference type="STRING" id="1093900.A0A507B427"/>
<dbReference type="InParanoid" id="A0A507B427"/>
<dbReference type="PANTHER" id="PTHR43303:SF4">
    <property type="entry name" value="NADPH DEHYDROGENASE C23G7.10C-RELATED"/>
    <property type="match status" value="1"/>
</dbReference>
<proteinExistence type="predicted"/>
<evidence type="ECO:0000256" key="2">
    <source>
        <dbReference type="ARBA" id="ARBA00022630"/>
    </source>
</evidence>
<dbReference type="OrthoDB" id="72788at2759"/>
<gene>
    <name evidence="7" type="ORF">E0L32_007548</name>
</gene>
<dbReference type="CDD" id="cd02932">
    <property type="entry name" value="OYE_YqiM_FMN"/>
    <property type="match status" value="1"/>
</dbReference>
<name>A0A507B427_9PEZI</name>
<dbReference type="Gene3D" id="3.20.20.70">
    <property type="entry name" value="Aldolase class I"/>
    <property type="match status" value="1"/>
</dbReference>